<keyword evidence="2" id="KW-0812">Transmembrane</keyword>
<dbReference type="Proteomes" id="UP001596233">
    <property type="component" value="Unassembled WGS sequence"/>
</dbReference>
<keyword evidence="2" id="KW-1133">Transmembrane helix</keyword>
<accession>A0ABW1UYB5</accession>
<feature type="transmembrane region" description="Helical" evidence="2">
    <location>
        <begin position="6"/>
        <end position="24"/>
    </location>
</feature>
<organism evidence="3 4">
    <name type="scientific">Paenibacillus septentrionalis</name>
    <dbReference type="NCBI Taxonomy" id="429342"/>
    <lineage>
        <taxon>Bacteria</taxon>
        <taxon>Bacillati</taxon>
        <taxon>Bacillota</taxon>
        <taxon>Bacilli</taxon>
        <taxon>Bacillales</taxon>
        <taxon>Paenibacillaceae</taxon>
        <taxon>Paenibacillus</taxon>
    </lineage>
</organism>
<comment type="caution">
    <text evidence="3">The sequence shown here is derived from an EMBL/GenBank/DDBJ whole genome shotgun (WGS) entry which is preliminary data.</text>
</comment>
<protein>
    <recommendedName>
        <fullName evidence="5">SPOR domain-containing protein</fullName>
    </recommendedName>
</protein>
<dbReference type="EMBL" id="JBHSTE010000001">
    <property type="protein sequence ID" value="MFC6331138.1"/>
    <property type="molecule type" value="Genomic_DNA"/>
</dbReference>
<evidence type="ECO:0000313" key="3">
    <source>
        <dbReference type="EMBL" id="MFC6331138.1"/>
    </source>
</evidence>
<keyword evidence="4" id="KW-1185">Reference proteome</keyword>
<evidence type="ECO:0000313" key="4">
    <source>
        <dbReference type="Proteomes" id="UP001596233"/>
    </source>
</evidence>
<keyword evidence="2" id="KW-0472">Membrane</keyword>
<feature type="region of interest" description="Disordered" evidence="1">
    <location>
        <begin position="41"/>
        <end position="109"/>
    </location>
</feature>
<reference evidence="4" key="1">
    <citation type="journal article" date="2019" name="Int. J. Syst. Evol. Microbiol.">
        <title>The Global Catalogue of Microorganisms (GCM) 10K type strain sequencing project: providing services to taxonomists for standard genome sequencing and annotation.</title>
        <authorList>
            <consortium name="The Broad Institute Genomics Platform"/>
            <consortium name="The Broad Institute Genome Sequencing Center for Infectious Disease"/>
            <person name="Wu L."/>
            <person name="Ma J."/>
        </authorList>
    </citation>
    <scope>NUCLEOTIDE SEQUENCE [LARGE SCALE GENOMIC DNA]</scope>
    <source>
        <strain evidence="4">PCU 280</strain>
    </source>
</reference>
<proteinExistence type="predicted"/>
<sequence length="199" mass="21787">MHRRSFILGIGIGIIIGVLLLELFSIGEKSKQQLNAIEQQMNSGDATSSPSPSLVEESEELESAPDVSPQAPEAPETDGDVLSDPPPAQPQTPTIEPVETDRVTAPEAATPPKVGYIYRVHPGDTITETAARLAENSIIDNREQFIQYFKNNDVSIRAGFFYIEGPTELEHFRTLFTSKPLTEIEANEQIATKGLTLIQ</sequence>
<dbReference type="RefSeq" id="WP_379230052.1">
    <property type="nucleotide sequence ID" value="NZ_JBHSTE010000001.1"/>
</dbReference>
<evidence type="ECO:0000256" key="1">
    <source>
        <dbReference type="SAM" id="MobiDB-lite"/>
    </source>
</evidence>
<gene>
    <name evidence="3" type="ORF">ACFP56_00770</name>
</gene>
<evidence type="ECO:0008006" key="5">
    <source>
        <dbReference type="Google" id="ProtNLM"/>
    </source>
</evidence>
<name>A0ABW1UYB5_9BACL</name>
<evidence type="ECO:0000256" key="2">
    <source>
        <dbReference type="SAM" id="Phobius"/>
    </source>
</evidence>